<keyword evidence="1" id="KW-0812">Transmembrane</keyword>
<dbReference type="InterPro" id="IPR052155">
    <property type="entry name" value="Biofilm_reg_signaling"/>
</dbReference>
<dbReference type="PANTHER" id="PTHR44757">
    <property type="entry name" value="DIGUANYLATE CYCLASE DGCP"/>
    <property type="match status" value="1"/>
</dbReference>
<dbReference type="CDD" id="cd01948">
    <property type="entry name" value="EAL"/>
    <property type="match status" value="1"/>
</dbReference>
<dbReference type="SMART" id="SM00267">
    <property type="entry name" value="GGDEF"/>
    <property type="match status" value="1"/>
</dbReference>
<keyword evidence="1" id="KW-0472">Membrane</keyword>
<dbReference type="STRING" id="463025.BAU08_25210"/>
<keyword evidence="6" id="KW-1185">Reference proteome</keyword>
<dbReference type="GO" id="GO:0003824">
    <property type="term" value="F:catalytic activity"/>
    <property type="evidence" value="ECO:0007669"/>
    <property type="project" value="UniProtKB-ARBA"/>
</dbReference>
<dbReference type="PROSITE" id="PS50887">
    <property type="entry name" value="GGDEF"/>
    <property type="match status" value="1"/>
</dbReference>
<evidence type="ECO:0008006" key="8">
    <source>
        <dbReference type="Google" id="ProtNLM"/>
    </source>
</evidence>
<gene>
    <name evidence="4" type="ORF">BAU06_24635</name>
    <name evidence="5" type="ORF">BAU08_25210</name>
</gene>
<keyword evidence="1" id="KW-1133">Transmembrane helix</keyword>
<dbReference type="SUPFAM" id="SSF141868">
    <property type="entry name" value="EAL domain-like"/>
    <property type="match status" value="1"/>
</dbReference>
<feature type="domain" description="GGDEF" evidence="3">
    <location>
        <begin position="92"/>
        <end position="225"/>
    </location>
</feature>
<organism evidence="5 7">
    <name type="scientific">Bordetella bronchialis</name>
    <dbReference type="NCBI Taxonomy" id="463025"/>
    <lineage>
        <taxon>Bacteria</taxon>
        <taxon>Pseudomonadati</taxon>
        <taxon>Pseudomonadota</taxon>
        <taxon>Betaproteobacteria</taxon>
        <taxon>Burkholderiales</taxon>
        <taxon>Alcaligenaceae</taxon>
        <taxon>Bordetella</taxon>
    </lineage>
</organism>
<dbReference type="CDD" id="cd01949">
    <property type="entry name" value="GGDEF"/>
    <property type="match status" value="1"/>
</dbReference>
<dbReference type="InterPro" id="IPR001633">
    <property type="entry name" value="EAL_dom"/>
</dbReference>
<accession>A0A193FN28</accession>
<evidence type="ECO:0000313" key="6">
    <source>
        <dbReference type="Proteomes" id="UP000091897"/>
    </source>
</evidence>
<dbReference type="NCBIfam" id="TIGR00254">
    <property type="entry name" value="GGDEF"/>
    <property type="match status" value="1"/>
</dbReference>
<dbReference type="Pfam" id="PF00563">
    <property type="entry name" value="EAL"/>
    <property type="match status" value="1"/>
</dbReference>
<dbReference type="AlphaFoldDB" id="A0A193FN28"/>
<dbReference type="InterPro" id="IPR043128">
    <property type="entry name" value="Rev_trsase/Diguanyl_cyclase"/>
</dbReference>
<reference evidence="6 7" key="1">
    <citation type="submission" date="2016-06" db="EMBL/GenBank/DDBJ databases">
        <title>Complete genome sequences of Bordetella bronchialis and Bordetella flabilis.</title>
        <authorList>
            <person name="LiPuma J.J."/>
            <person name="Spilker T."/>
        </authorList>
    </citation>
    <scope>NUCLEOTIDE SEQUENCE [LARGE SCALE GENOMIC DNA]</scope>
    <source>
        <strain evidence="5 7">AU17976</strain>
        <strain evidence="4 6">AU3182</strain>
    </source>
</reference>
<protein>
    <recommendedName>
        <fullName evidence="8">Diguanylate cyclase</fullName>
    </recommendedName>
</protein>
<dbReference type="Proteomes" id="UP000091897">
    <property type="component" value="Chromosome"/>
</dbReference>
<dbReference type="PANTHER" id="PTHR44757:SF2">
    <property type="entry name" value="BIOFILM ARCHITECTURE MAINTENANCE PROTEIN MBAA"/>
    <property type="match status" value="1"/>
</dbReference>
<evidence type="ECO:0000256" key="1">
    <source>
        <dbReference type="SAM" id="Phobius"/>
    </source>
</evidence>
<dbReference type="Gene3D" id="3.30.70.270">
    <property type="match status" value="1"/>
</dbReference>
<proteinExistence type="predicted"/>
<feature type="transmembrane region" description="Helical" evidence="1">
    <location>
        <begin position="15"/>
        <end position="37"/>
    </location>
</feature>
<dbReference type="SMART" id="SM00052">
    <property type="entry name" value="EAL"/>
    <property type="match status" value="1"/>
</dbReference>
<dbReference type="Proteomes" id="UP000092213">
    <property type="component" value="Chromosome"/>
</dbReference>
<dbReference type="OrthoDB" id="9813903at2"/>
<dbReference type="FunFam" id="3.30.70.270:FF:000001">
    <property type="entry name" value="Diguanylate cyclase domain protein"/>
    <property type="match status" value="1"/>
</dbReference>
<dbReference type="Pfam" id="PF00990">
    <property type="entry name" value="GGDEF"/>
    <property type="match status" value="1"/>
</dbReference>
<dbReference type="SUPFAM" id="SSF55073">
    <property type="entry name" value="Nucleotide cyclase"/>
    <property type="match status" value="1"/>
</dbReference>
<dbReference type="InterPro" id="IPR035919">
    <property type="entry name" value="EAL_sf"/>
</dbReference>
<dbReference type="Gene3D" id="3.20.20.450">
    <property type="entry name" value="EAL domain"/>
    <property type="match status" value="1"/>
</dbReference>
<dbReference type="InterPro" id="IPR029787">
    <property type="entry name" value="Nucleotide_cyclase"/>
</dbReference>
<evidence type="ECO:0000313" key="7">
    <source>
        <dbReference type="Proteomes" id="UP000092213"/>
    </source>
</evidence>
<evidence type="ECO:0000313" key="4">
    <source>
        <dbReference type="EMBL" id="ANN69065.1"/>
    </source>
</evidence>
<dbReference type="PROSITE" id="PS50883">
    <property type="entry name" value="EAL"/>
    <property type="match status" value="1"/>
</dbReference>
<name>A0A193FN28_9BORD</name>
<dbReference type="KEGG" id="bbro:BAU06_24635"/>
<dbReference type="EMBL" id="CP016171">
    <property type="protein sequence ID" value="ANN74215.1"/>
    <property type="molecule type" value="Genomic_DNA"/>
</dbReference>
<dbReference type="RefSeq" id="WP_066356897.1">
    <property type="nucleotide sequence ID" value="NZ_CBCSFJ010000002.1"/>
</dbReference>
<sequence>MQSINLRSTIMSGTYLVGTVVLSLIVVALAGYTSVLAMRFAASRRSLDGSLREVSSALQRLATTDMLTELPNRTALAGATDMAITRARHTGNEFAVLLMDLDGFKHINDSLGHSIGDGMLQAFARRLRACVRSEDTVARLGGDEFVVVVEGLNSREGAARVAQAVNTAMRDDLMFQGMTLRLTASIGIAMFPHDGEDVETLMKNADIAMYGAKEHGRNGFRFYEPHMGESYRRMLMMQQGLNDALTHEQLSLDYQPEFADGGHRVTGAEALLRWHHPRLGSVPPGEFIPVAERSGQIIEIGFWVMRTVCRHMKRWDARGLPALKVSINLSTKQLSHPDFVERMVAIAHEEGVPPTRLVFEITESVAMQDAELSSRVIRAFRAHGFGIAIDDFGTGYSSLAYLQQFRAQQLKIDRFFTQGLDTHGEEGRAIVAAILAMAHTLNMEVVAEGVETTTQLNALRALACDQMQGYLLKRPMPLAAFEYFLESLLVPAAGADATVPGSLPACP</sequence>
<evidence type="ECO:0000259" key="3">
    <source>
        <dbReference type="PROSITE" id="PS50887"/>
    </source>
</evidence>
<evidence type="ECO:0000313" key="5">
    <source>
        <dbReference type="EMBL" id="ANN74215.1"/>
    </source>
</evidence>
<feature type="domain" description="EAL" evidence="2">
    <location>
        <begin position="234"/>
        <end position="489"/>
    </location>
</feature>
<dbReference type="EMBL" id="CP016170">
    <property type="protein sequence ID" value="ANN69065.1"/>
    <property type="molecule type" value="Genomic_DNA"/>
</dbReference>
<evidence type="ECO:0000259" key="2">
    <source>
        <dbReference type="PROSITE" id="PS50883"/>
    </source>
</evidence>
<dbReference type="InterPro" id="IPR000160">
    <property type="entry name" value="GGDEF_dom"/>
</dbReference>